<protein>
    <recommendedName>
        <fullName evidence="1">AB hydrolase-1 domain-containing protein</fullName>
    </recommendedName>
</protein>
<dbReference type="OrthoDB" id="9798884at2"/>
<dbReference type="RefSeq" id="WP_073136047.1">
    <property type="nucleotide sequence ID" value="NZ_FQZF01000017.1"/>
</dbReference>
<name>A0A1M6KSG6_9PROT</name>
<reference evidence="2 3" key="1">
    <citation type="submission" date="2016-11" db="EMBL/GenBank/DDBJ databases">
        <authorList>
            <person name="Jaros S."/>
            <person name="Januszkiewicz K."/>
            <person name="Wedrychowicz H."/>
        </authorList>
    </citation>
    <scope>NUCLEOTIDE SEQUENCE [LARGE SCALE GENOMIC DNA]</scope>
    <source>
        <strain evidence="2 3">DSM 14916</strain>
    </source>
</reference>
<dbReference type="AlphaFoldDB" id="A0A1M6KSG6"/>
<accession>A0A1M6KSG6</accession>
<evidence type="ECO:0000259" key="1">
    <source>
        <dbReference type="Pfam" id="PF00561"/>
    </source>
</evidence>
<gene>
    <name evidence="2" type="ORF">SAMN02745194_02964</name>
</gene>
<dbReference type="SUPFAM" id="SSF53474">
    <property type="entry name" value="alpha/beta-Hydrolases"/>
    <property type="match status" value="1"/>
</dbReference>
<dbReference type="PANTHER" id="PTHR12277">
    <property type="entry name" value="ALPHA/BETA HYDROLASE DOMAIN-CONTAINING PROTEIN"/>
    <property type="match status" value="1"/>
</dbReference>
<dbReference type="STRING" id="198092.SAMN02745194_02964"/>
<evidence type="ECO:0000313" key="3">
    <source>
        <dbReference type="Proteomes" id="UP000184387"/>
    </source>
</evidence>
<organism evidence="2 3">
    <name type="scientific">Muricoccus roseus</name>
    <dbReference type="NCBI Taxonomy" id="198092"/>
    <lineage>
        <taxon>Bacteria</taxon>
        <taxon>Pseudomonadati</taxon>
        <taxon>Pseudomonadota</taxon>
        <taxon>Alphaproteobacteria</taxon>
        <taxon>Acetobacterales</taxon>
        <taxon>Roseomonadaceae</taxon>
        <taxon>Muricoccus</taxon>
    </lineage>
</organism>
<evidence type="ECO:0000313" key="2">
    <source>
        <dbReference type="EMBL" id="SHJ61927.1"/>
    </source>
</evidence>
<dbReference type="PANTHER" id="PTHR12277:SF79">
    <property type="entry name" value="XAA-PRO DIPEPTIDYL-PEPTIDASE-RELATED"/>
    <property type="match status" value="1"/>
</dbReference>
<dbReference type="EMBL" id="FQZF01000017">
    <property type="protein sequence ID" value="SHJ61927.1"/>
    <property type="molecule type" value="Genomic_DNA"/>
</dbReference>
<keyword evidence="3" id="KW-1185">Reference proteome</keyword>
<dbReference type="Proteomes" id="UP000184387">
    <property type="component" value="Unassembled WGS sequence"/>
</dbReference>
<feature type="domain" description="AB hydrolase-1" evidence="1">
    <location>
        <begin position="77"/>
        <end position="209"/>
    </location>
</feature>
<dbReference type="InterPro" id="IPR029058">
    <property type="entry name" value="AB_hydrolase_fold"/>
</dbReference>
<proteinExistence type="predicted"/>
<dbReference type="Pfam" id="PF00561">
    <property type="entry name" value="Abhydrolase_1"/>
    <property type="match status" value="1"/>
</dbReference>
<dbReference type="Gene3D" id="3.40.50.1820">
    <property type="entry name" value="alpha/beta hydrolase"/>
    <property type="match status" value="1"/>
</dbReference>
<sequence length="285" mass="30235">MRLLAKATIVAIPVLGLLAAAPVATMYLRQDEYLFPVRHSGEPVLPGGIWQREYLDLPGAGRIAFRFADVRRDSTAPVLLFLHGNGSSARLASGDVQALADAGIPIVAAEYPGYSDNPGSPSEASLNATAEASAAWARARWPGRRLAVLGESIGSAPAVHLTTTSRADLLILDSGFTSMTDTIRLHVPWLPAVQWLNRHPMDNLGRLRAAPKPLPPTLVLLFASDPVVPVAMGEALAAAIPCSTVYRSALTGHAVLRGDPASREVLRRWLLEPHDRACAATASAG</sequence>
<dbReference type="InterPro" id="IPR000073">
    <property type="entry name" value="AB_hydrolase_1"/>
</dbReference>